<proteinExistence type="predicted"/>
<dbReference type="RefSeq" id="YP_009482366.1">
    <property type="nucleotide sequence ID" value="NC_037666.1"/>
</dbReference>
<sequence length="104" mass="11938">MNAKIDGRRHRPFFSSRLHVSVAFFVYCRLYTGHRILAWPVGSGWLRLYQFPTNNANNAWRVRPVTASDPSQTMTNGERNPLSWTNCRTSKPGRASNLTWPVST</sequence>
<gene>
    <name evidence="2" type="ORF">pneo_cds_756</name>
</gene>
<dbReference type="Proteomes" id="UP000249287">
    <property type="component" value="Segment"/>
</dbReference>
<dbReference type="GeneID" id="36843076"/>
<dbReference type="EMBL" id="MG011690">
    <property type="protein sequence ID" value="AVK76363.1"/>
    <property type="molecule type" value="Genomic_DNA"/>
</dbReference>
<organism evidence="2">
    <name type="scientific">Pandoravirus neocaledonia</name>
    <dbReference type="NCBI Taxonomy" id="2107708"/>
    <lineage>
        <taxon>Viruses</taxon>
        <taxon>Pandoravirus</taxon>
    </lineage>
</organism>
<accession>A0A2U7UD51</accession>
<evidence type="ECO:0000256" key="1">
    <source>
        <dbReference type="SAM" id="MobiDB-lite"/>
    </source>
</evidence>
<protein>
    <submittedName>
        <fullName evidence="2">Uncharacterized protein</fullName>
    </submittedName>
</protein>
<name>A0A2U7UD51_9VIRU</name>
<evidence type="ECO:0000313" key="2">
    <source>
        <dbReference type="EMBL" id="AVK76363.1"/>
    </source>
</evidence>
<feature type="compositionally biased region" description="Polar residues" evidence="1">
    <location>
        <begin position="68"/>
        <end position="89"/>
    </location>
</feature>
<reference evidence="2" key="1">
    <citation type="journal article" date="2018" name="Nat. Commun.">
        <title>Diversity and evolution of the emerging Pandoraviridae family.</title>
        <authorList>
            <person name="Legendre M."/>
            <person name="Fabre E."/>
            <person name="Poirot O."/>
            <person name="Jeudy S."/>
            <person name="Lartigue A."/>
            <person name="Alempic J.M."/>
            <person name="Beucher L."/>
            <person name="Philippe N."/>
            <person name="Bertaux L."/>
            <person name="Christo-Foroux E."/>
            <person name="Labadie K."/>
            <person name="Coute Y."/>
            <person name="Abergel C."/>
            <person name="Claverie J.M."/>
        </authorList>
    </citation>
    <scope>NUCLEOTIDE SEQUENCE [LARGE SCALE GENOMIC DNA]</scope>
    <source>
        <strain evidence="2">Neocaledonia</strain>
    </source>
</reference>
<feature type="region of interest" description="Disordered" evidence="1">
    <location>
        <begin position="67"/>
        <end position="104"/>
    </location>
</feature>
<dbReference type="KEGG" id="vg:36843076"/>